<evidence type="ECO:0000313" key="2">
    <source>
        <dbReference type="Proteomes" id="UP000238157"/>
    </source>
</evidence>
<dbReference type="Pfam" id="PF16271">
    <property type="entry name" value="DUF4924"/>
    <property type="match status" value="1"/>
</dbReference>
<dbReference type="EMBL" id="PVTR01000013">
    <property type="protein sequence ID" value="PRY85278.1"/>
    <property type="molecule type" value="Genomic_DNA"/>
</dbReference>
<dbReference type="Proteomes" id="UP000238157">
    <property type="component" value="Unassembled WGS sequence"/>
</dbReference>
<keyword evidence="2" id="KW-1185">Reference proteome</keyword>
<sequence length="181" mass="21187">MKPVAEKKKSQNIPEYIIYMYQMEDLIRAYEFNLDEIKQFVVSHYPISDEEKEETLNWFSELAEQMKKEGIAEKGHLSKTQIHVAELATIHWSLIKTDKTYFEHYKNAKPHIVHLVIEAGEEAPSNEIQVCLNAVYGLLLAKLKGREIPKDMNEATDAFGNVLSYLNWIYFYNQEKSVREN</sequence>
<evidence type="ECO:0000313" key="1">
    <source>
        <dbReference type="EMBL" id="PRY85278.1"/>
    </source>
</evidence>
<dbReference type="RefSeq" id="WP_106135102.1">
    <property type="nucleotide sequence ID" value="NZ_PVTR01000013.1"/>
</dbReference>
<accession>A0A2T0WEZ0</accession>
<reference evidence="1 2" key="1">
    <citation type="submission" date="2018-03" db="EMBL/GenBank/DDBJ databases">
        <title>Genomic Encyclopedia of Archaeal and Bacterial Type Strains, Phase II (KMG-II): from individual species to whole genera.</title>
        <authorList>
            <person name="Goeker M."/>
        </authorList>
    </citation>
    <scope>NUCLEOTIDE SEQUENCE [LARGE SCALE GENOMIC DNA]</scope>
    <source>
        <strain evidence="1 2">DSM 27929</strain>
    </source>
</reference>
<dbReference type="AlphaFoldDB" id="A0A2T0WEZ0"/>
<proteinExistence type="predicted"/>
<gene>
    <name evidence="1" type="ORF">CLW00_11326</name>
</gene>
<dbReference type="OrthoDB" id="1095125at2"/>
<name>A0A2T0WEZ0_9BACT</name>
<dbReference type="InterPro" id="IPR032574">
    <property type="entry name" value="DUF4924"/>
</dbReference>
<comment type="caution">
    <text evidence="1">The sequence shown here is derived from an EMBL/GenBank/DDBJ whole genome shotgun (WGS) entry which is preliminary data.</text>
</comment>
<protein>
    <submittedName>
        <fullName evidence="1">Uncharacterized protein DUF4924</fullName>
    </submittedName>
</protein>
<organism evidence="1 2">
    <name type="scientific">Mongoliibacter ruber</name>
    <dbReference type="NCBI Taxonomy" id="1750599"/>
    <lineage>
        <taxon>Bacteria</taxon>
        <taxon>Pseudomonadati</taxon>
        <taxon>Bacteroidota</taxon>
        <taxon>Cytophagia</taxon>
        <taxon>Cytophagales</taxon>
        <taxon>Cyclobacteriaceae</taxon>
        <taxon>Mongoliibacter</taxon>
    </lineage>
</organism>